<evidence type="ECO:0000256" key="1">
    <source>
        <dbReference type="SAM" id="MobiDB-lite"/>
    </source>
</evidence>
<organism evidence="2 3">
    <name type="scientific">Actinomadura napierensis</name>
    <dbReference type="NCBI Taxonomy" id="267854"/>
    <lineage>
        <taxon>Bacteria</taxon>
        <taxon>Bacillati</taxon>
        <taxon>Actinomycetota</taxon>
        <taxon>Actinomycetes</taxon>
        <taxon>Streptosporangiales</taxon>
        <taxon>Thermomonosporaceae</taxon>
        <taxon>Actinomadura</taxon>
    </lineage>
</organism>
<feature type="region of interest" description="Disordered" evidence="1">
    <location>
        <begin position="149"/>
        <end position="306"/>
    </location>
</feature>
<accession>A0ABN3AD99</accession>
<gene>
    <name evidence="2" type="ORF">GCM10009727_76350</name>
</gene>
<sequence>MTEEYYVIRGSQSWSKPTADGMSLDDVKKKLSSINSAPVKDAGTAYSDAADALAEMSTALRGFAETLVKHWKGDEAKKAVQQLQQVHSTAIKLSNNSHTNASTYHWYGTQILDWYKQAGQDASDGLIHTGGDDKHGRELMQRFLNRTGEAFNAHPTEITKDLPQDKGGLTDTPPGGPSGPGAGGGGGFGGGGGGLPGGGAGGGGAGFGSDPGGLGKFGSGSGGSGGSSPFAPVGDGGPHLPGGGGAGGGGGGFGSDPGGLGGIGSGGGGTGLDGSGGLGSDLSSFPGGGGGGGGMPTGLGGGGGGGFGADPGGLGGGAGAGGGLGGFGATPGGIGAAGGGLAGGAGAAGRGAGAGRMGGMPMGHGGHGGGDSEERERTTWLSEDDDVWGADDDTAPPVIG</sequence>
<keyword evidence="3" id="KW-1185">Reference proteome</keyword>
<evidence type="ECO:0000313" key="2">
    <source>
        <dbReference type="EMBL" id="GAA2161720.1"/>
    </source>
</evidence>
<comment type="caution">
    <text evidence="2">The sequence shown here is derived from an EMBL/GenBank/DDBJ whole genome shotgun (WGS) entry which is preliminary data.</text>
</comment>
<feature type="compositionally biased region" description="Gly residues" evidence="1">
    <location>
        <begin position="345"/>
        <end position="369"/>
    </location>
</feature>
<proteinExistence type="predicted"/>
<evidence type="ECO:0000313" key="3">
    <source>
        <dbReference type="Proteomes" id="UP001501020"/>
    </source>
</evidence>
<protein>
    <recommendedName>
        <fullName evidence="4">WXG100 family type VII secretion target</fullName>
    </recommendedName>
</protein>
<feature type="compositionally biased region" description="Gly residues" evidence="1">
    <location>
        <begin position="286"/>
        <end position="306"/>
    </location>
</feature>
<name>A0ABN3AD99_9ACTN</name>
<feature type="compositionally biased region" description="Acidic residues" evidence="1">
    <location>
        <begin position="382"/>
        <end position="394"/>
    </location>
</feature>
<reference evidence="2 3" key="1">
    <citation type="journal article" date="2019" name="Int. J. Syst. Evol. Microbiol.">
        <title>The Global Catalogue of Microorganisms (GCM) 10K type strain sequencing project: providing services to taxonomists for standard genome sequencing and annotation.</title>
        <authorList>
            <consortium name="The Broad Institute Genomics Platform"/>
            <consortium name="The Broad Institute Genome Sequencing Center for Infectious Disease"/>
            <person name="Wu L."/>
            <person name="Ma J."/>
        </authorList>
    </citation>
    <scope>NUCLEOTIDE SEQUENCE [LARGE SCALE GENOMIC DNA]</scope>
    <source>
        <strain evidence="2 3">JCM 13850</strain>
    </source>
</reference>
<feature type="compositionally biased region" description="Gly residues" evidence="1">
    <location>
        <begin position="234"/>
        <end position="279"/>
    </location>
</feature>
<evidence type="ECO:0008006" key="4">
    <source>
        <dbReference type="Google" id="ProtNLM"/>
    </source>
</evidence>
<dbReference type="RefSeq" id="WP_344279221.1">
    <property type="nucleotide sequence ID" value="NZ_BAAAMR010000100.1"/>
</dbReference>
<dbReference type="EMBL" id="BAAAMR010000100">
    <property type="protein sequence ID" value="GAA2161720.1"/>
    <property type="molecule type" value="Genomic_DNA"/>
</dbReference>
<feature type="region of interest" description="Disordered" evidence="1">
    <location>
        <begin position="345"/>
        <end position="400"/>
    </location>
</feature>
<dbReference type="Proteomes" id="UP001501020">
    <property type="component" value="Unassembled WGS sequence"/>
</dbReference>
<feature type="compositionally biased region" description="Gly residues" evidence="1">
    <location>
        <begin position="178"/>
        <end position="226"/>
    </location>
</feature>
<dbReference type="PRINTS" id="PR01228">
    <property type="entry name" value="EGGSHELL"/>
</dbReference>